<reference evidence="14" key="1">
    <citation type="submission" date="2017-02" db="UniProtKB">
        <authorList>
            <consortium name="WormBaseParasite"/>
        </authorList>
    </citation>
    <scope>IDENTIFICATION</scope>
</reference>
<organism evidence="12 14">
    <name type="scientific">Dracunculus medinensis</name>
    <name type="common">Guinea worm</name>
    <dbReference type="NCBI Taxonomy" id="318479"/>
    <lineage>
        <taxon>Eukaryota</taxon>
        <taxon>Metazoa</taxon>
        <taxon>Ecdysozoa</taxon>
        <taxon>Nematoda</taxon>
        <taxon>Chromadorea</taxon>
        <taxon>Rhabditida</taxon>
        <taxon>Spirurina</taxon>
        <taxon>Dracunculoidea</taxon>
        <taxon>Dracunculidae</taxon>
        <taxon>Dracunculus</taxon>
    </lineage>
</organism>
<evidence type="ECO:0000256" key="6">
    <source>
        <dbReference type="ARBA" id="ARBA00022840"/>
    </source>
</evidence>
<dbReference type="InterPro" id="IPR001245">
    <property type="entry name" value="Ser-Thr/Tyr_kinase_cat_dom"/>
</dbReference>
<dbReference type="InterPro" id="IPR000719">
    <property type="entry name" value="Prot_kinase_dom"/>
</dbReference>
<dbReference type="SUPFAM" id="SSF56112">
    <property type="entry name" value="Protein kinase-like (PK-like)"/>
    <property type="match status" value="1"/>
</dbReference>
<keyword evidence="2" id="KW-0728">SH3 domain</keyword>
<dbReference type="GO" id="GO:0005524">
    <property type="term" value="F:ATP binding"/>
    <property type="evidence" value="ECO:0007669"/>
    <property type="project" value="UniProtKB-UniRule"/>
</dbReference>
<keyword evidence="3" id="KW-0808">Transferase</keyword>
<protein>
    <recommendedName>
        <fullName evidence="1">non-specific protein-tyrosine kinase</fullName>
        <ecNumber evidence="1">2.7.10.2</ecNumber>
    </recommendedName>
</protein>
<dbReference type="PANTHER" id="PTHR24418">
    <property type="entry name" value="TYROSINE-PROTEIN KINASE"/>
    <property type="match status" value="1"/>
</dbReference>
<evidence type="ECO:0000256" key="8">
    <source>
        <dbReference type="ARBA" id="ARBA00047899"/>
    </source>
</evidence>
<dbReference type="InterPro" id="IPR011009">
    <property type="entry name" value="Kinase-like_dom_sf"/>
</dbReference>
<evidence type="ECO:0000256" key="1">
    <source>
        <dbReference type="ARBA" id="ARBA00011903"/>
    </source>
</evidence>
<feature type="binding site" evidence="9">
    <location>
        <position position="153"/>
    </location>
    <ligand>
        <name>ATP</name>
        <dbReference type="ChEBI" id="CHEBI:30616"/>
    </ligand>
</feature>
<evidence type="ECO:0000313" key="11">
    <source>
        <dbReference type="EMBL" id="VDN58447.1"/>
    </source>
</evidence>
<dbReference type="Gene3D" id="3.30.200.20">
    <property type="entry name" value="Phosphorylase Kinase, domain 1"/>
    <property type="match status" value="1"/>
</dbReference>
<keyword evidence="6 9" id="KW-0067">ATP-binding</keyword>
<sequence>MYVDDMLIMDEALLEVLNETDLMNFERKLAVELQMTRLEHFDHVTDDELKSYLNISQPAVRRLRQAIIEKKKKLKKSKGLFSTIGRKDGREASKIVSTTATALRDPPKVENNTCLISKDQVDLFERLGEGSFAIVRRGVWKRSDDRKIDVAVKILRESSTEVIRDLELEIHNMQKLQHPNLVRLYGIIFAIPAMMVVEFCEGGSLIDRLRSKSKPVLLVTMLIEYVQQIAKGMAYLESKHCVHRDLAARNVLLTYDDKTVKICDFGLMRILEDNQRLYVMSAQKKVPFAWCPPESLRYRHFSHSSDVWAFGVTMWELFSYGEEPWVGFRGAEVLSKLESGERLSRPSSCSREFYELMMNCWSFNADMRPRFSLLKGIIADVGYSL</sequence>
<dbReference type="FunFam" id="1.10.510.10:FF:000521">
    <property type="entry name" value="Tyrosine-protein kinase pr2"/>
    <property type="match status" value="1"/>
</dbReference>
<comment type="catalytic activity">
    <reaction evidence="8">
        <text>L-threonyl-[protein] + ATP = O-phospho-L-threonyl-[protein] + ADP + H(+)</text>
        <dbReference type="Rhea" id="RHEA:46608"/>
        <dbReference type="Rhea" id="RHEA-COMP:11060"/>
        <dbReference type="Rhea" id="RHEA-COMP:11605"/>
        <dbReference type="ChEBI" id="CHEBI:15378"/>
        <dbReference type="ChEBI" id="CHEBI:30013"/>
        <dbReference type="ChEBI" id="CHEBI:30616"/>
        <dbReference type="ChEBI" id="CHEBI:61977"/>
        <dbReference type="ChEBI" id="CHEBI:456216"/>
        <dbReference type="EC" id="2.7.11.1"/>
    </reaction>
</comment>
<keyword evidence="5" id="KW-0418">Kinase</keyword>
<evidence type="ECO:0000256" key="3">
    <source>
        <dbReference type="ARBA" id="ARBA00022679"/>
    </source>
</evidence>
<dbReference type="Pfam" id="PF22931">
    <property type="entry name" value="SAM_TNK"/>
    <property type="match status" value="1"/>
</dbReference>
<evidence type="ECO:0000256" key="9">
    <source>
        <dbReference type="PROSITE-ProRule" id="PRU10141"/>
    </source>
</evidence>
<dbReference type="PROSITE" id="PS50011">
    <property type="entry name" value="PROTEIN_KINASE_DOM"/>
    <property type="match status" value="1"/>
</dbReference>
<dbReference type="Pfam" id="PF07714">
    <property type="entry name" value="PK_Tyr_Ser-Thr"/>
    <property type="match status" value="1"/>
</dbReference>
<dbReference type="GO" id="GO:0004715">
    <property type="term" value="F:non-membrane spanning protein tyrosine kinase activity"/>
    <property type="evidence" value="ECO:0007669"/>
    <property type="project" value="UniProtKB-EC"/>
</dbReference>
<dbReference type="PRINTS" id="PR00109">
    <property type="entry name" value="TYRKINASE"/>
</dbReference>
<evidence type="ECO:0000259" key="10">
    <source>
        <dbReference type="PROSITE" id="PS50011"/>
    </source>
</evidence>
<dbReference type="Proteomes" id="UP000038040">
    <property type="component" value="Unplaced"/>
</dbReference>
<dbReference type="PROSITE" id="PS00107">
    <property type="entry name" value="PROTEIN_KINASE_ATP"/>
    <property type="match status" value="1"/>
</dbReference>
<dbReference type="Gene3D" id="1.10.510.10">
    <property type="entry name" value="Transferase(Phosphotransferase) domain 1"/>
    <property type="match status" value="1"/>
</dbReference>
<gene>
    <name evidence="11" type="ORF">DME_LOCUS8420</name>
</gene>
<dbReference type="STRING" id="318479.A0A0N4UBG0"/>
<dbReference type="EC" id="2.7.10.2" evidence="1"/>
<evidence type="ECO:0000256" key="2">
    <source>
        <dbReference type="ARBA" id="ARBA00022443"/>
    </source>
</evidence>
<dbReference type="OrthoDB" id="635774at2759"/>
<dbReference type="SMART" id="SM00219">
    <property type="entry name" value="TyrKc"/>
    <property type="match status" value="1"/>
</dbReference>
<evidence type="ECO:0000313" key="13">
    <source>
        <dbReference type="Proteomes" id="UP000274756"/>
    </source>
</evidence>
<dbReference type="EMBL" id="UYYG01001168">
    <property type="protein sequence ID" value="VDN58447.1"/>
    <property type="molecule type" value="Genomic_DNA"/>
</dbReference>
<keyword evidence="4 9" id="KW-0547">Nucleotide-binding</keyword>
<keyword evidence="7" id="KW-0829">Tyrosine-protein kinase</keyword>
<dbReference type="InterPro" id="IPR017441">
    <property type="entry name" value="Protein_kinase_ATP_BS"/>
</dbReference>
<dbReference type="InterPro" id="IPR055175">
    <property type="entry name" value="ACK/TNK-like_SAM"/>
</dbReference>
<dbReference type="InterPro" id="IPR008266">
    <property type="entry name" value="Tyr_kinase_AS"/>
</dbReference>
<evidence type="ECO:0000256" key="5">
    <source>
        <dbReference type="ARBA" id="ARBA00022777"/>
    </source>
</evidence>
<accession>A0A0N4UBG0</accession>
<keyword evidence="13" id="KW-1185">Reference proteome</keyword>
<evidence type="ECO:0000256" key="7">
    <source>
        <dbReference type="ARBA" id="ARBA00023137"/>
    </source>
</evidence>
<evidence type="ECO:0000313" key="14">
    <source>
        <dbReference type="WBParaSite" id="DME_0000453701-mRNA-1"/>
    </source>
</evidence>
<dbReference type="InterPro" id="IPR050198">
    <property type="entry name" value="Non-receptor_tyrosine_kinases"/>
</dbReference>
<dbReference type="PROSITE" id="PS00109">
    <property type="entry name" value="PROTEIN_KINASE_TYR"/>
    <property type="match status" value="1"/>
</dbReference>
<dbReference type="AlphaFoldDB" id="A0A0N4UBG0"/>
<dbReference type="WBParaSite" id="DME_0000453701-mRNA-1">
    <property type="protein sequence ID" value="DME_0000453701-mRNA-1"/>
    <property type="gene ID" value="DME_0000453701"/>
</dbReference>
<dbReference type="InterPro" id="IPR020635">
    <property type="entry name" value="Tyr_kinase_cat_dom"/>
</dbReference>
<evidence type="ECO:0000313" key="12">
    <source>
        <dbReference type="Proteomes" id="UP000038040"/>
    </source>
</evidence>
<proteinExistence type="predicted"/>
<dbReference type="GO" id="GO:0004674">
    <property type="term" value="F:protein serine/threonine kinase activity"/>
    <property type="evidence" value="ECO:0007669"/>
    <property type="project" value="UniProtKB-EC"/>
</dbReference>
<name>A0A0N4UBG0_DRAME</name>
<reference evidence="11 13" key="2">
    <citation type="submission" date="2018-11" db="EMBL/GenBank/DDBJ databases">
        <authorList>
            <consortium name="Pathogen Informatics"/>
        </authorList>
    </citation>
    <scope>NUCLEOTIDE SEQUENCE [LARGE SCALE GENOMIC DNA]</scope>
</reference>
<evidence type="ECO:0000256" key="4">
    <source>
        <dbReference type="ARBA" id="ARBA00022741"/>
    </source>
</evidence>
<dbReference type="Proteomes" id="UP000274756">
    <property type="component" value="Unassembled WGS sequence"/>
</dbReference>
<feature type="domain" description="Protein kinase" evidence="10">
    <location>
        <begin position="121"/>
        <end position="385"/>
    </location>
</feature>